<evidence type="ECO:0000313" key="8">
    <source>
        <dbReference type="EMBL" id="QQP92299.1"/>
    </source>
</evidence>
<feature type="binding site" evidence="6">
    <location>
        <position position="77"/>
    </location>
    <ligand>
        <name>S-adenosyl-L-methionine</name>
        <dbReference type="ChEBI" id="CHEBI:59789"/>
    </ligand>
</feature>
<feature type="binding site" evidence="6">
    <location>
        <position position="99"/>
    </location>
    <ligand>
        <name>S-adenosyl-L-methionine</name>
        <dbReference type="ChEBI" id="CHEBI:59789"/>
    </ligand>
</feature>
<dbReference type="InterPro" id="IPR029028">
    <property type="entry name" value="Alpha/beta_knot_MTases"/>
</dbReference>
<keyword evidence="5 6" id="KW-0819">tRNA processing</keyword>
<evidence type="ECO:0000256" key="3">
    <source>
        <dbReference type="ARBA" id="ARBA00022679"/>
    </source>
</evidence>
<evidence type="ECO:0000256" key="2">
    <source>
        <dbReference type="ARBA" id="ARBA00022603"/>
    </source>
</evidence>
<keyword evidence="4 6" id="KW-0949">S-adenosyl-L-methionine</keyword>
<dbReference type="HAMAP" id="MF_01885">
    <property type="entry name" value="tRNA_methyltr_TrmL"/>
    <property type="match status" value="1"/>
</dbReference>
<dbReference type="Gene3D" id="3.40.1280.10">
    <property type="match status" value="1"/>
</dbReference>
<comment type="subcellular location">
    <subcellularLocation>
        <location evidence="6">Cytoplasm</location>
    </subcellularLocation>
</comment>
<dbReference type="InterPro" id="IPR029026">
    <property type="entry name" value="tRNA_m1G_MTases_N"/>
</dbReference>
<sequence length="162" mass="17355">MRLALYQPDIPQNTGAVMRLAACLGVPLDIIEPCGFILDDRRLRRAGMDYIDHLDLARHASWEKYVAATNRGRLVLLTTRGSVPYLDFGFRPGDTLLLGSESAGVPDAVAEAADARVRIPLRPGLRSLNVALAAAMVLGEALRQTAPGGMGTDGIGMETGRD</sequence>
<protein>
    <recommendedName>
        <fullName evidence="6">tRNA (cytidine(34)-2'-O)-methyltransferase</fullName>
        <ecNumber evidence="6">2.1.1.207</ecNumber>
    </recommendedName>
    <alternativeName>
        <fullName evidence="6">tRNA (cytidine/uridine-2'-O-)-methyltransferase TrmL</fullName>
    </alternativeName>
</protein>
<dbReference type="CDD" id="cd18094">
    <property type="entry name" value="SpoU-like_TrmL"/>
    <property type="match status" value="1"/>
</dbReference>
<proteinExistence type="inferred from homology"/>
<dbReference type="PIRSF" id="PIRSF029256">
    <property type="entry name" value="SpoU_TrmH_prd"/>
    <property type="match status" value="1"/>
</dbReference>
<feature type="binding site" evidence="6">
    <location>
        <position position="127"/>
    </location>
    <ligand>
        <name>S-adenosyl-L-methionine</name>
        <dbReference type="ChEBI" id="CHEBI:59789"/>
    </ligand>
</feature>
<reference evidence="8" key="1">
    <citation type="submission" date="2021-02" db="EMBL/GenBank/DDBJ databases">
        <title>Skermanella TT6 skin isolate.</title>
        <authorList>
            <person name="Lee K."/>
            <person name="Ganzorig M."/>
        </authorList>
    </citation>
    <scope>NUCLEOTIDE SEQUENCE</scope>
    <source>
        <strain evidence="8">TT6</strain>
    </source>
</reference>
<gene>
    <name evidence="6" type="primary">trmL</name>
    <name evidence="8" type="ORF">IGS68_04225</name>
</gene>
<keyword evidence="9" id="KW-1185">Reference proteome</keyword>
<feature type="binding site" evidence="6">
    <location>
        <position position="119"/>
    </location>
    <ligand>
        <name>S-adenosyl-L-methionine</name>
        <dbReference type="ChEBI" id="CHEBI:59789"/>
    </ligand>
</feature>
<comment type="subunit">
    <text evidence="6">Homodimer.</text>
</comment>
<dbReference type="EC" id="2.1.1.207" evidence="6"/>
<dbReference type="InterPro" id="IPR016914">
    <property type="entry name" value="TrmL"/>
</dbReference>
<keyword evidence="2 6" id="KW-0489">Methyltransferase</keyword>
<evidence type="ECO:0000256" key="5">
    <source>
        <dbReference type="ARBA" id="ARBA00022694"/>
    </source>
</evidence>
<comment type="similarity">
    <text evidence="6">Belongs to the class IV-like SAM-binding methyltransferase superfamily. RNA methyltransferase TrmH family. TrmL subfamily.</text>
</comment>
<comment type="function">
    <text evidence="6">Methylates the ribose at the nucleotide 34 wobble position in the two leucyl isoacceptors tRNA(Leu)(CmAA) and tRNA(Leu)(cmnm5UmAA). Catalyzes the methyl transfer from S-adenosyl-L-methionine to the 2'-OH of the wobble nucleotide.</text>
</comment>
<dbReference type="SUPFAM" id="SSF75217">
    <property type="entry name" value="alpha/beta knot"/>
    <property type="match status" value="1"/>
</dbReference>
<organism evidence="8 9">
    <name type="scientific">Skermanella cutis</name>
    <dbReference type="NCBI Taxonomy" id="2775420"/>
    <lineage>
        <taxon>Bacteria</taxon>
        <taxon>Pseudomonadati</taxon>
        <taxon>Pseudomonadota</taxon>
        <taxon>Alphaproteobacteria</taxon>
        <taxon>Rhodospirillales</taxon>
        <taxon>Azospirillaceae</taxon>
        <taxon>Skermanella</taxon>
    </lineage>
</organism>
<feature type="domain" description="tRNA/rRNA methyltransferase SpoU type" evidence="7">
    <location>
        <begin position="2"/>
        <end position="138"/>
    </location>
</feature>
<evidence type="ECO:0000313" key="9">
    <source>
        <dbReference type="Proteomes" id="UP000595197"/>
    </source>
</evidence>
<dbReference type="InterPro" id="IPR001537">
    <property type="entry name" value="SpoU_MeTrfase"/>
</dbReference>
<evidence type="ECO:0000256" key="1">
    <source>
        <dbReference type="ARBA" id="ARBA00022490"/>
    </source>
</evidence>
<evidence type="ECO:0000256" key="6">
    <source>
        <dbReference type="HAMAP-Rule" id="MF_01885"/>
    </source>
</evidence>
<comment type="catalytic activity">
    <reaction evidence="6">
        <text>cytidine(34) in tRNA + S-adenosyl-L-methionine = 2'-O-methylcytidine(34) in tRNA + S-adenosyl-L-homocysteine + H(+)</text>
        <dbReference type="Rhea" id="RHEA:43084"/>
        <dbReference type="Rhea" id="RHEA-COMP:10331"/>
        <dbReference type="Rhea" id="RHEA-COMP:10332"/>
        <dbReference type="ChEBI" id="CHEBI:15378"/>
        <dbReference type="ChEBI" id="CHEBI:57856"/>
        <dbReference type="ChEBI" id="CHEBI:59789"/>
        <dbReference type="ChEBI" id="CHEBI:74495"/>
        <dbReference type="ChEBI" id="CHEBI:82748"/>
        <dbReference type="EC" id="2.1.1.207"/>
    </reaction>
</comment>
<keyword evidence="3 6" id="KW-0808">Transferase</keyword>
<dbReference type="Pfam" id="PF00588">
    <property type="entry name" value="SpoU_methylase"/>
    <property type="match status" value="1"/>
</dbReference>
<keyword evidence="1 6" id="KW-0963">Cytoplasm</keyword>
<evidence type="ECO:0000256" key="4">
    <source>
        <dbReference type="ARBA" id="ARBA00022691"/>
    </source>
</evidence>
<evidence type="ECO:0000259" key="7">
    <source>
        <dbReference type="Pfam" id="PF00588"/>
    </source>
</evidence>
<accession>A0ABX7BDT0</accession>
<dbReference type="Proteomes" id="UP000595197">
    <property type="component" value="Chromosome"/>
</dbReference>
<name>A0ABX7BDT0_9PROT</name>
<dbReference type="EMBL" id="CP067420">
    <property type="protein sequence ID" value="QQP92299.1"/>
    <property type="molecule type" value="Genomic_DNA"/>
</dbReference>
<dbReference type="PANTHER" id="PTHR42971:SF1">
    <property type="entry name" value="TRNA (CYTIDINE(34)-2'-O)-METHYLTRANSFERASE"/>
    <property type="match status" value="1"/>
</dbReference>
<comment type="catalytic activity">
    <reaction evidence="6">
        <text>5-carboxymethylaminomethyluridine(34) in tRNA(Leu) + S-adenosyl-L-methionine = 5-carboxymethylaminomethyl-2'-O-methyluridine(34) in tRNA(Leu) + S-adenosyl-L-homocysteine + H(+)</text>
        <dbReference type="Rhea" id="RHEA:43088"/>
        <dbReference type="Rhea" id="RHEA-COMP:10333"/>
        <dbReference type="Rhea" id="RHEA-COMP:10334"/>
        <dbReference type="ChEBI" id="CHEBI:15378"/>
        <dbReference type="ChEBI" id="CHEBI:57856"/>
        <dbReference type="ChEBI" id="CHEBI:59789"/>
        <dbReference type="ChEBI" id="CHEBI:74508"/>
        <dbReference type="ChEBI" id="CHEBI:74511"/>
        <dbReference type="EC" id="2.1.1.207"/>
    </reaction>
</comment>
<dbReference type="PANTHER" id="PTHR42971">
    <property type="entry name" value="TRNA (CYTIDINE(34)-2'-O)-METHYLTRANSFERASE"/>
    <property type="match status" value="1"/>
</dbReference>
<dbReference type="RefSeq" id="WP_201081068.1">
    <property type="nucleotide sequence ID" value="NZ_CP067420.1"/>
</dbReference>